<dbReference type="InterPro" id="IPR000210">
    <property type="entry name" value="BTB/POZ_dom"/>
</dbReference>
<dbReference type="SUPFAM" id="SSF117281">
    <property type="entry name" value="Kelch motif"/>
    <property type="match status" value="1"/>
</dbReference>
<dbReference type="InterPro" id="IPR011333">
    <property type="entry name" value="SKP1/BTB/POZ_sf"/>
</dbReference>
<dbReference type="InterPro" id="IPR015915">
    <property type="entry name" value="Kelch-typ_b-propeller"/>
</dbReference>
<dbReference type="InterPro" id="IPR017096">
    <property type="entry name" value="BTB-kelch_protein"/>
</dbReference>
<gene>
    <name evidence="4" type="ORF">PEVE_00017878</name>
</gene>
<feature type="domain" description="BTB" evidence="3">
    <location>
        <begin position="22"/>
        <end position="91"/>
    </location>
</feature>
<dbReference type="PANTHER" id="PTHR45632">
    <property type="entry name" value="LD33804P"/>
    <property type="match status" value="1"/>
</dbReference>
<reference evidence="4 5" key="1">
    <citation type="submission" date="2022-05" db="EMBL/GenBank/DDBJ databases">
        <authorList>
            <consortium name="Genoscope - CEA"/>
            <person name="William W."/>
        </authorList>
    </citation>
    <scope>NUCLEOTIDE SEQUENCE [LARGE SCALE GENOMIC DNA]</scope>
</reference>
<name>A0ABN8SD83_9CNID</name>
<evidence type="ECO:0000313" key="5">
    <source>
        <dbReference type="Proteomes" id="UP001159427"/>
    </source>
</evidence>
<protein>
    <recommendedName>
        <fullName evidence="3">BTB domain-containing protein</fullName>
    </recommendedName>
</protein>
<comment type="caution">
    <text evidence="4">The sequence shown here is derived from an EMBL/GenBank/DDBJ whole genome shotgun (WGS) entry which is preliminary data.</text>
</comment>
<keyword evidence="5" id="KW-1185">Reference proteome</keyword>
<evidence type="ECO:0000259" key="3">
    <source>
        <dbReference type="PROSITE" id="PS50097"/>
    </source>
</evidence>
<evidence type="ECO:0000256" key="1">
    <source>
        <dbReference type="ARBA" id="ARBA00022441"/>
    </source>
</evidence>
<dbReference type="Pfam" id="PF07707">
    <property type="entry name" value="BACK"/>
    <property type="match status" value="1"/>
</dbReference>
<dbReference type="Proteomes" id="UP001159427">
    <property type="component" value="Unassembled WGS sequence"/>
</dbReference>
<dbReference type="Pfam" id="PF00651">
    <property type="entry name" value="BTB"/>
    <property type="match status" value="1"/>
</dbReference>
<dbReference type="SMART" id="SM00875">
    <property type="entry name" value="BACK"/>
    <property type="match status" value="1"/>
</dbReference>
<keyword evidence="2" id="KW-0677">Repeat</keyword>
<proteinExistence type="predicted"/>
<evidence type="ECO:0000256" key="2">
    <source>
        <dbReference type="ARBA" id="ARBA00022737"/>
    </source>
</evidence>
<accession>A0ABN8SD83</accession>
<dbReference type="SMART" id="SM00225">
    <property type="entry name" value="BTB"/>
    <property type="match status" value="1"/>
</dbReference>
<dbReference type="Gene3D" id="3.30.710.10">
    <property type="entry name" value="Potassium Channel Kv1.1, Chain A"/>
    <property type="match status" value="1"/>
</dbReference>
<dbReference type="SUPFAM" id="SSF54695">
    <property type="entry name" value="POZ domain"/>
    <property type="match status" value="1"/>
</dbReference>
<dbReference type="PROSITE" id="PS50097">
    <property type="entry name" value="BTB"/>
    <property type="match status" value="1"/>
</dbReference>
<dbReference type="InterPro" id="IPR011705">
    <property type="entry name" value="BACK"/>
</dbReference>
<dbReference type="Gene3D" id="1.25.40.420">
    <property type="match status" value="1"/>
</dbReference>
<dbReference type="PIRSF" id="PIRSF037037">
    <property type="entry name" value="Kelch-like_protein_gigaxonin"/>
    <property type="match status" value="1"/>
</dbReference>
<dbReference type="Gene3D" id="2.120.10.80">
    <property type="entry name" value="Kelch-type beta propeller"/>
    <property type="match status" value="1"/>
</dbReference>
<organism evidence="4 5">
    <name type="scientific">Porites evermanni</name>
    <dbReference type="NCBI Taxonomy" id="104178"/>
    <lineage>
        <taxon>Eukaryota</taxon>
        <taxon>Metazoa</taxon>
        <taxon>Cnidaria</taxon>
        <taxon>Anthozoa</taxon>
        <taxon>Hexacorallia</taxon>
        <taxon>Scleractinia</taxon>
        <taxon>Fungiina</taxon>
        <taxon>Poritidae</taxon>
        <taxon>Porites</taxon>
    </lineage>
</organism>
<dbReference type="EMBL" id="CALNXI010002441">
    <property type="protein sequence ID" value="CAH3187713.1"/>
    <property type="molecule type" value="Genomic_DNA"/>
</dbReference>
<dbReference type="PANTHER" id="PTHR45632:SF3">
    <property type="entry name" value="KELCH-LIKE PROTEIN 32"/>
    <property type="match status" value="1"/>
</dbReference>
<evidence type="ECO:0000313" key="4">
    <source>
        <dbReference type="EMBL" id="CAH3187713.1"/>
    </source>
</evidence>
<sequence>MRAHSEILLSKCAQFRKQSEFIDVYLKVGEEIFSAHRIVLAASSDYFHAMFARGMKESNQEVIELKDEGISAAALKVVLDSIYSGNLQVDDENVFEVLVAADHLQVTSVVRQCSDYLQTQFVDQLRFDVQTYCRLSMVADRHGLKDLQEATQTKMAYIYKEICESEEFLSHVDADQYTRLLSRDDLSAPSETFVFKSVMQWITHKKEERMPIAAKVIGAVRLGLVDINDLTEELDTEEMQRVSEIHMLLHESLLRNIRPSNSSRFAVEKAKLRSTDPVSLSVFFILELRGFVTIFTTLMKAVECSRNIGSSCYEKTQYLKDTPEMTHMLYFDVKKKVWKQLSSLAPAPETKNCYCAEIVGRELFVSGKFPDGRSCVHCYDIETNKWHTHEGIPPYPEISTLCVVSDYMYALSWDCSKLPQKYSFAKHRWQSFSKSFTKSPPHYPYFNSATIHHQKLYALYGHRQINGALWQMQNATLHCFDPVSDMWQEKSSTCNPHFGSSLFVVNDRLCVAGGLAATRLDNTICGEQATVEVYDEENNKWSVVEQNRIPQNNLGAVEIEGKVYFIINKFPIDSGIRIPPGKVCPVNLGDWKNLGNVDKNAALCYVPLKRDSVKMTENT</sequence>
<keyword evidence="1" id="KW-0880">Kelch repeat</keyword>